<keyword evidence="7 9" id="KW-0406">Ion transport</keyword>
<evidence type="ECO:0000256" key="8">
    <source>
        <dbReference type="ARBA" id="ARBA00023136"/>
    </source>
</evidence>
<dbReference type="NCBIfam" id="TIGR00680">
    <property type="entry name" value="kdpA"/>
    <property type="match status" value="1"/>
</dbReference>
<evidence type="ECO:0000256" key="4">
    <source>
        <dbReference type="ARBA" id="ARBA00022692"/>
    </source>
</evidence>
<comment type="function">
    <text evidence="9">Part of the high-affinity ATP-driven potassium transport (or Kdp) system, which catalyzes the hydrolysis of ATP coupled with the electrogenic transport of potassium into the cytoplasm. This subunit binds the extracellular potassium ions and delivers the ions to the membrane domain of KdpB through an intramembrane tunnel.</text>
</comment>
<accession>A0ABQ3UF78</accession>
<evidence type="ECO:0000313" key="11">
    <source>
        <dbReference type="Proteomes" id="UP001054854"/>
    </source>
</evidence>
<evidence type="ECO:0000256" key="6">
    <source>
        <dbReference type="ARBA" id="ARBA00022989"/>
    </source>
</evidence>
<dbReference type="Pfam" id="PF03814">
    <property type="entry name" value="KdpA"/>
    <property type="match status" value="1"/>
</dbReference>
<dbReference type="Proteomes" id="UP001054854">
    <property type="component" value="Unassembled WGS sequence"/>
</dbReference>
<keyword evidence="2 9" id="KW-1003">Cell membrane</keyword>
<dbReference type="RefSeq" id="WP_062014246.1">
    <property type="nucleotide sequence ID" value="NZ_BNEK01000005.1"/>
</dbReference>
<feature type="transmembrane region" description="Helical" evidence="9">
    <location>
        <begin position="62"/>
        <end position="81"/>
    </location>
</feature>
<dbReference type="PANTHER" id="PTHR30607">
    <property type="entry name" value="POTASSIUM-TRANSPORTING ATPASE A CHAIN"/>
    <property type="match status" value="1"/>
</dbReference>
<evidence type="ECO:0000256" key="5">
    <source>
        <dbReference type="ARBA" id="ARBA00022958"/>
    </source>
</evidence>
<name>A0ABQ3UF78_STRHY</name>
<evidence type="ECO:0000256" key="3">
    <source>
        <dbReference type="ARBA" id="ARBA00022538"/>
    </source>
</evidence>
<keyword evidence="4 9" id="KW-0812">Transmembrane</keyword>
<feature type="transmembrane region" description="Helical" evidence="9">
    <location>
        <begin position="6"/>
        <end position="25"/>
    </location>
</feature>
<keyword evidence="3 9" id="KW-0633">Potassium transport</keyword>
<feature type="transmembrane region" description="Helical" evidence="9">
    <location>
        <begin position="126"/>
        <end position="151"/>
    </location>
</feature>
<comment type="caution">
    <text evidence="10">The sequence shown here is derived from an EMBL/GenBank/DDBJ whole genome shotgun (WGS) entry which is preliminary data.</text>
</comment>
<feature type="transmembrane region" description="Helical" evidence="9">
    <location>
        <begin position="375"/>
        <end position="395"/>
    </location>
</feature>
<dbReference type="PIRSF" id="PIRSF001294">
    <property type="entry name" value="K_ATPaseA"/>
    <property type="match status" value="1"/>
</dbReference>
<feature type="transmembrane region" description="Helical" evidence="9">
    <location>
        <begin position="524"/>
        <end position="544"/>
    </location>
</feature>
<keyword evidence="5 9" id="KW-0630">Potassium</keyword>
<sequence length="554" mass="57969">MNDTLAGWLQVLALVAALALSYRPLGDHIARALTSPRHLRVERLVYRLAGVDGDSDQRWAGYARGVLAFSAVSVLFLYGFLRLQNHLPLSLGRPPATPAQSFDTAASFVTNTDWQWYAGEKTMGHLVQMAGLAVQNFASAAVGIAVVGALIRGFTRQNTDRVGNFWVDLTRIVVRVLLPIAFVFAVVLVAGGTIQNFHGVESVPTLAGGHQDLTGGPVASQEAIKELGTNGGGFYNANSAHPFENPNAFTNLLEVYLLLVVSFALPRAFGRMVGDHRQGYALVAVMAVLWAASVAIVTANELHGVGSRAGHAAGGMLEGKEQRFGVWASALFAASTTLTSTGAVNSSHDSYSPFGGGMTLVNMMLGEIAPGGVGSGLYGLLVLAVVTVFVAGLMVGRTPEYLGKKLGGREMKFASLYILTTPAVVLVGAGLAMALPGERAAMLNPGPHGFSEVLYAFASAGNNNGSAFAGLGANTPWYNTALGLAMLLGRFLPMVFVLALAGSLARQTPVPVTAGTLSTHRPQFVGLLTAVVLIVVGLIYFPALSLGPLAEGLR</sequence>
<organism evidence="10 11">
    <name type="scientific">Streptomyces hygroscopicus</name>
    <dbReference type="NCBI Taxonomy" id="1912"/>
    <lineage>
        <taxon>Bacteria</taxon>
        <taxon>Bacillati</taxon>
        <taxon>Actinomycetota</taxon>
        <taxon>Actinomycetes</taxon>
        <taxon>Kitasatosporales</taxon>
        <taxon>Streptomycetaceae</taxon>
        <taxon>Streptomyces</taxon>
        <taxon>Streptomyces violaceusniger group</taxon>
    </lineage>
</organism>
<keyword evidence="1 9" id="KW-0813">Transport</keyword>
<comment type="similarity">
    <text evidence="9">Belongs to the KdpA family.</text>
</comment>
<feature type="transmembrane region" description="Helical" evidence="9">
    <location>
        <begin position="172"/>
        <end position="194"/>
    </location>
</feature>
<evidence type="ECO:0000256" key="2">
    <source>
        <dbReference type="ARBA" id="ARBA00022475"/>
    </source>
</evidence>
<reference evidence="10" key="1">
    <citation type="submission" date="2024-05" db="EMBL/GenBank/DDBJ databases">
        <title>Whole genome shotgun sequence of Streptomyces hygroscopicus NBRC 113678.</title>
        <authorList>
            <person name="Komaki H."/>
            <person name="Tamura T."/>
        </authorList>
    </citation>
    <scope>NUCLEOTIDE SEQUENCE</scope>
    <source>
        <strain evidence="10">N11-34</strain>
    </source>
</reference>
<evidence type="ECO:0000313" key="10">
    <source>
        <dbReference type="EMBL" id="GHJ33818.1"/>
    </source>
</evidence>
<proteinExistence type="inferred from homology"/>
<dbReference type="HAMAP" id="MF_00275">
    <property type="entry name" value="KdpA"/>
    <property type="match status" value="1"/>
</dbReference>
<comment type="subunit">
    <text evidence="9">The system is composed of three essential subunits: KdpA, KdpB and KdpC.</text>
</comment>
<evidence type="ECO:0000256" key="9">
    <source>
        <dbReference type="HAMAP-Rule" id="MF_00275"/>
    </source>
</evidence>
<keyword evidence="6 9" id="KW-1133">Transmembrane helix</keyword>
<dbReference type="InterPro" id="IPR004623">
    <property type="entry name" value="KdpA"/>
</dbReference>
<feature type="transmembrane region" description="Helical" evidence="9">
    <location>
        <begin position="416"/>
        <end position="435"/>
    </location>
</feature>
<feature type="transmembrane region" description="Helical" evidence="9">
    <location>
        <begin position="280"/>
        <end position="299"/>
    </location>
</feature>
<keyword evidence="11" id="KW-1185">Reference proteome</keyword>
<keyword evidence="8 9" id="KW-0472">Membrane</keyword>
<evidence type="ECO:0000256" key="1">
    <source>
        <dbReference type="ARBA" id="ARBA00022448"/>
    </source>
</evidence>
<evidence type="ECO:0000256" key="7">
    <source>
        <dbReference type="ARBA" id="ARBA00023065"/>
    </source>
</evidence>
<protein>
    <recommendedName>
        <fullName evidence="9">Potassium-transporting ATPase potassium-binding subunit</fullName>
    </recommendedName>
    <alternativeName>
        <fullName evidence="9">ATP phosphohydrolase [potassium-transporting] A chain</fullName>
    </alternativeName>
    <alternativeName>
        <fullName evidence="9">Potassium-binding and translocating subunit A</fullName>
    </alternativeName>
    <alternativeName>
        <fullName evidence="9">Potassium-translocating ATPase A chain</fullName>
    </alternativeName>
</protein>
<feature type="transmembrane region" description="Helical" evidence="9">
    <location>
        <begin position="248"/>
        <end position="268"/>
    </location>
</feature>
<gene>
    <name evidence="10" type="primary">kdpA_2</name>
    <name evidence="9" type="synonym">kdpA</name>
    <name evidence="10" type="ORF">TPA0910_82510</name>
</gene>
<dbReference type="EMBL" id="BNEK01000005">
    <property type="protein sequence ID" value="GHJ33818.1"/>
    <property type="molecule type" value="Genomic_DNA"/>
</dbReference>
<dbReference type="PANTHER" id="PTHR30607:SF2">
    <property type="entry name" value="POTASSIUM-TRANSPORTING ATPASE POTASSIUM-BINDING SUBUNIT"/>
    <property type="match status" value="1"/>
</dbReference>
<comment type="subcellular location">
    <subcellularLocation>
        <location evidence="9">Cell membrane</location>
        <topology evidence="9">Multi-pass membrane protein</topology>
    </subcellularLocation>
</comment>
<feature type="transmembrane region" description="Helical" evidence="9">
    <location>
        <begin position="481"/>
        <end position="504"/>
    </location>
</feature>